<keyword evidence="3" id="KW-1185">Reference proteome</keyword>
<sequence>MHHASIGTPADARSTNSKRCSNFFETKKTPDAGQGVEGNQIPCKEYL</sequence>
<evidence type="ECO:0000313" key="2">
    <source>
        <dbReference type="EMBL" id="MBY6367092.1"/>
    </source>
</evidence>
<dbReference type="Proteomes" id="UP000825228">
    <property type="component" value="Unassembled WGS sequence"/>
</dbReference>
<feature type="region of interest" description="Disordered" evidence="1">
    <location>
        <begin position="24"/>
        <end position="47"/>
    </location>
</feature>
<gene>
    <name evidence="2" type="ORF">HQ603_10030</name>
</gene>
<accession>A0ABS7P3V5</accession>
<evidence type="ECO:0000256" key="1">
    <source>
        <dbReference type="SAM" id="MobiDB-lite"/>
    </source>
</evidence>
<protein>
    <submittedName>
        <fullName evidence="2">Uncharacterized protein</fullName>
    </submittedName>
</protein>
<name>A0ABS7P3V5_9NOCA</name>
<comment type="caution">
    <text evidence="2">The sequence shown here is derived from an EMBL/GenBank/DDBJ whole genome shotgun (WGS) entry which is preliminary data.</text>
</comment>
<reference evidence="2 3" key="1">
    <citation type="submission" date="2020-06" db="EMBL/GenBank/DDBJ databases">
        <title>Taxonomy, biology and ecology of Rhodococcus bacteria occurring in California pistachio and other woody hosts as revealed by genome sequence analyses.</title>
        <authorList>
            <person name="Gai Y."/>
            <person name="Riely B."/>
        </authorList>
    </citation>
    <scope>NUCLEOTIDE SEQUENCE [LARGE SCALE GENOMIC DNA]</scope>
    <source>
        <strain evidence="2 3">BP-281</strain>
    </source>
</reference>
<evidence type="ECO:0000313" key="3">
    <source>
        <dbReference type="Proteomes" id="UP000825228"/>
    </source>
</evidence>
<dbReference type="RefSeq" id="WP_222684397.1">
    <property type="nucleotide sequence ID" value="NZ_JABUBT010000007.1"/>
</dbReference>
<proteinExistence type="predicted"/>
<dbReference type="EMBL" id="JABUBU010000006">
    <property type="protein sequence ID" value="MBY6367092.1"/>
    <property type="molecule type" value="Genomic_DNA"/>
</dbReference>
<organism evidence="2 3">
    <name type="scientific">Rhodococcoides corynebacterioides</name>
    <dbReference type="NCBI Taxonomy" id="53972"/>
    <lineage>
        <taxon>Bacteria</taxon>
        <taxon>Bacillati</taxon>
        <taxon>Actinomycetota</taxon>
        <taxon>Actinomycetes</taxon>
        <taxon>Mycobacteriales</taxon>
        <taxon>Nocardiaceae</taxon>
        <taxon>Rhodococcoides</taxon>
    </lineage>
</organism>